<dbReference type="Gene3D" id="3.10.350.10">
    <property type="entry name" value="LysM domain"/>
    <property type="match status" value="1"/>
</dbReference>
<dbReference type="InterPro" id="IPR036779">
    <property type="entry name" value="LysM_dom_sf"/>
</dbReference>
<dbReference type="InterPro" id="IPR008258">
    <property type="entry name" value="Transglycosylase_SLT_dom_1"/>
</dbReference>
<dbReference type="CDD" id="cd16894">
    <property type="entry name" value="MltD-like"/>
    <property type="match status" value="1"/>
</dbReference>
<evidence type="ECO:0000313" key="5">
    <source>
        <dbReference type="Proteomes" id="UP000273022"/>
    </source>
</evidence>
<dbReference type="SUPFAM" id="SSF53955">
    <property type="entry name" value="Lysozyme-like"/>
    <property type="match status" value="1"/>
</dbReference>
<dbReference type="OrthoDB" id="9815002at2"/>
<keyword evidence="5" id="KW-1185">Reference proteome</keyword>
<reference evidence="4 5" key="1">
    <citation type="submission" date="2018-09" db="EMBL/GenBank/DDBJ databases">
        <title>Phylogeny of the Shewanellaceae, and recommendation for two new genera, Pseudoshewanella and Parashewanella.</title>
        <authorList>
            <person name="Wang G."/>
        </authorList>
    </citation>
    <scope>NUCLEOTIDE SEQUENCE [LARGE SCALE GENOMIC DNA]</scope>
    <source>
        <strain evidence="4 5">KCTC 22492</strain>
    </source>
</reference>
<dbReference type="GO" id="GO:0000270">
    <property type="term" value="P:peptidoglycan metabolic process"/>
    <property type="evidence" value="ECO:0007669"/>
    <property type="project" value="InterPro"/>
</dbReference>
<dbReference type="EMBL" id="QYYH01000005">
    <property type="protein sequence ID" value="RJY19271.1"/>
    <property type="molecule type" value="Genomic_DNA"/>
</dbReference>
<dbReference type="PROSITE" id="PS51782">
    <property type="entry name" value="LYSM"/>
    <property type="match status" value="1"/>
</dbReference>
<dbReference type="AlphaFoldDB" id="A0A3A6UNB0"/>
<organism evidence="4 5">
    <name type="scientific">Parashewanella spongiae</name>
    <dbReference type="NCBI Taxonomy" id="342950"/>
    <lineage>
        <taxon>Bacteria</taxon>
        <taxon>Pseudomonadati</taxon>
        <taxon>Pseudomonadota</taxon>
        <taxon>Gammaproteobacteria</taxon>
        <taxon>Alteromonadales</taxon>
        <taxon>Shewanellaceae</taxon>
        <taxon>Parashewanella</taxon>
    </lineage>
</organism>
<gene>
    <name evidence="4" type="ORF">D5R81_01360</name>
</gene>
<dbReference type="InterPro" id="IPR023346">
    <property type="entry name" value="Lysozyme-like_dom_sf"/>
</dbReference>
<dbReference type="Pfam" id="PF01464">
    <property type="entry name" value="SLT"/>
    <property type="match status" value="1"/>
</dbReference>
<sequence>MKKITKIVLLSLGLMHSSSISAYFSEPSNRQCTKQFEGGVWQRIASSNKIKFSYNKHADDYKKWFIQHPNFLVVISEHASSFLYMIVKELEQRHLPIELALLPIIESSYIPSATSRVSAAGIWQLTGPTAKEFGTRVYPWFDGRRNIFESTNAALDLLKHLYEANEHNWLYAMGAYNAGQGTINNAISGNLSKQPSIWSLKLPRETKNYIAKFEALKFVISRAKKYHIVLPEIPYKPVIAVEKIYGKADLTKMISKARVSYKEFLKLNPGLKQWETVKGDYHYILLPINSTIKDAGYSKERVLKWVLYSVRSHDTLYSIAKKFQTTATSLKSINKLSGDKLYLGQELKVLKSVPL</sequence>
<dbReference type="SMART" id="SM00257">
    <property type="entry name" value="LysM"/>
    <property type="match status" value="1"/>
</dbReference>
<evidence type="ECO:0000259" key="3">
    <source>
        <dbReference type="PROSITE" id="PS51782"/>
    </source>
</evidence>
<feature type="signal peptide" evidence="2">
    <location>
        <begin position="1"/>
        <end position="22"/>
    </location>
</feature>
<proteinExistence type="inferred from homology"/>
<dbReference type="RefSeq" id="WP_121851866.1">
    <property type="nucleotide sequence ID" value="NZ_CP037952.1"/>
</dbReference>
<dbReference type="PROSITE" id="PS00922">
    <property type="entry name" value="TRANSGLYCOSYLASE"/>
    <property type="match status" value="1"/>
</dbReference>
<dbReference type="Pfam" id="PF01476">
    <property type="entry name" value="LysM"/>
    <property type="match status" value="1"/>
</dbReference>
<evidence type="ECO:0000313" key="4">
    <source>
        <dbReference type="EMBL" id="RJY19271.1"/>
    </source>
</evidence>
<feature type="domain" description="LysM" evidence="3">
    <location>
        <begin position="306"/>
        <end position="349"/>
    </location>
</feature>
<evidence type="ECO:0000256" key="2">
    <source>
        <dbReference type="SAM" id="SignalP"/>
    </source>
</evidence>
<protein>
    <submittedName>
        <fullName evidence="4">LysM peptidoglycan-binding domain-containing protein</fullName>
    </submittedName>
</protein>
<comment type="similarity">
    <text evidence="1">Belongs to the transglycosylase Slt family.</text>
</comment>
<dbReference type="GO" id="GO:0008933">
    <property type="term" value="F:peptidoglycan lytic transglycosylase activity"/>
    <property type="evidence" value="ECO:0007669"/>
    <property type="project" value="InterPro"/>
</dbReference>
<dbReference type="GO" id="GO:0016020">
    <property type="term" value="C:membrane"/>
    <property type="evidence" value="ECO:0007669"/>
    <property type="project" value="InterPro"/>
</dbReference>
<evidence type="ECO:0000256" key="1">
    <source>
        <dbReference type="ARBA" id="ARBA00007734"/>
    </source>
</evidence>
<dbReference type="Proteomes" id="UP000273022">
    <property type="component" value="Unassembled WGS sequence"/>
</dbReference>
<accession>A0A3A6UNB0</accession>
<name>A0A3A6UNB0_9GAMM</name>
<dbReference type="Gene3D" id="1.10.530.10">
    <property type="match status" value="1"/>
</dbReference>
<feature type="chain" id="PRO_5017190647" evidence="2">
    <location>
        <begin position="23"/>
        <end position="355"/>
    </location>
</feature>
<dbReference type="InterPro" id="IPR018392">
    <property type="entry name" value="LysM"/>
</dbReference>
<comment type="caution">
    <text evidence="4">The sequence shown here is derived from an EMBL/GenBank/DDBJ whole genome shotgun (WGS) entry which is preliminary data.</text>
</comment>
<dbReference type="InterPro" id="IPR000189">
    <property type="entry name" value="Transglyc_AS"/>
</dbReference>
<keyword evidence="2" id="KW-0732">Signal</keyword>
<dbReference type="SUPFAM" id="SSF54106">
    <property type="entry name" value="LysM domain"/>
    <property type="match status" value="1"/>
</dbReference>
<dbReference type="CDD" id="cd00118">
    <property type="entry name" value="LysM"/>
    <property type="match status" value="1"/>
</dbReference>